<dbReference type="InterPro" id="IPR028250">
    <property type="entry name" value="DsbDN"/>
</dbReference>
<sequence length="661" mass="67108">MTHHHFLRLARLALLWLLLATPLAAQSPINFLSSGSARPLLPGEAFAVTTQREPDGSLKVHLGVAKGYHLYRDRLKATTASGTPLQVESPPGVIDDDPNFGRVEIWRKPVTARVLSQGGAVILTWQGCEEAGVCYPPQSRTIPAMAGFAQDTPPGPLTGQTAAQGTGQPGGQTTGQTAGQTGAQTPAAAATQTATPGASGAAAIPATAPAAPAPALTLDSQSGLVTGLMARGGATLVILAFFGFGILLAFTPCVLPMVPVVMGMLAARGTKLTPGRGAALTGAYVLAVALAFAALGLVAAWSGSNLQVALQTPAVIWSVAALFVLLALGAFGLFELRMPDAIARRLSGPARGRGTLPGAFGLGLTSALVIGPCVTAPLAGALLYIAQTGDAAFGAAALFALGLGQGVPLMAVGIFGSAILPRLGPWMTRIREVFGFVFLGMAIWIAGRVLPGPTVLALWAVLLIVAGVFLGALDRLPPRSGPARKLSTAAGLVVLLLGALQGIGAASGSADGWQPLARLVGTGSAAGAATAPGAASASTEAAARMVEPSVSSPDELRQALARVKGPALVYVTADWCTSCQEIEHKVLPQPAVQAALRQVTSIKVDVTRFGPDDQALLNQLGAVGPPTYVFLDAGHKEVPGTRLVGEFGAAQLIASLNKTAR</sequence>
<dbReference type="PANTHER" id="PTHR32234:SF0">
    <property type="entry name" value="THIOL:DISULFIDE INTERCHANGE PROTEIN DSBD"/>
    <property type="match status" value="1"/>
</dbReference>
<dbReference type="EMBL" id="BNAB01000013">
    <property type="protein sequence ID" value="GHE03706.1"/>
    <property type="molecule type" value="Genomic_DNA"/>
</dbReference>
<protein>
    <submittedName>
        <fullName evidence="11">Thiol:disulfide interchange protein DsbD</fullName>
    </submittedName>
</protein>
<feature type="transmembrane region" description="Helical" evidence="9">
    <location>
        <begin position="355"/>
        <end position="385"/>
    </location>
</feature>
<feature type="transmembrane region" description="Helical" evidence="9">
    <location>
        <begin position="314"/>
        <end position="334"/>
    </location>
</feature>
<feature type="transmembrane region" description="Helical" evidence="9">
    <location>
        <begin position="236"/>
        <end position="266"/>
    </location>
</feature>
<evidence type="ECO:0000256" key="1">
    <source>
        <dbReference type="ARBA" id="ARBA00004651"/>
    </source>
</evidence>
<dbReference type="GO" id="GO:0017004">
    <property type="term" value="P:cytochrome complex assembly"/>
    <property type="evidence" value="ECO:0007669"/>
    <property type="project" value="UniProtKB-KW"/>
</dbReference>
<accession>A0AAN4UT96</accession>
<dbReference type="Proteomes" id="UP000634647">
    <property type="component" value="Unassembled WGS sequence"/>
</dbReference>
<evidence type="ECO:0000256" key="2">
    <source>
        <dbReference type="ARBA" id="ARBA00022475"/>
    </source>
</evidence>
<keyword evidence="6 9" id="KW-0472">Membrane</keyword>
<evidence type="ECO:0000313" key="13">
    <source>
        <dbReference type="Proteomes" id="UP000199541"/>
    </source>
</evidence>
<feature type="compositionally biased region" description="Low complexity" evidence="8">
    <location>
        <begin position="174"/>
        <end position="202"/>
    </location>
</feature>
<dbReference type="GO" id="GO:0045454">
    <property type="term" value="P:cell redox homeostasis"/>
    <property type="evidence" value="ECO:0007669"/>
    <property type="project" value="TreeGrafter"/>
</dbReference>
<name>A0AAN4UT96_9RHOB</name>
<evidence type="ECO:0000313" key="14">
    <source>
        <dbReference type="Proteomes" id="UP000634647"/>
    </source>
</evidence>
<feature type="region of interest" description="Disordered" evidence="8">
    <location>
        <begin position="146"/>
        <end position="202"/>
    </location>
</feature>
<keyword evidence="3 9" id="KW-0812">Transmembrane</keyword>
<evidence type="ECO:0000313" key="11">
    <source>
        <dbReference type="EMBL" id="GHE03706.1"/>
    </source>
</evidence>
<feature type="transmembrane region" description="Helical" evidence="9">
    <location>
        <begin position="391"/>
        <end position="421"/>
    </location>
</feature>
<dbReference type="Pfam" id="PF02683">
    <property type="entry name" value="DsbD_TM"/>
    <property type="match status" value="1"/>
</dbReference>
<keyword evidence="7" id="KW-0676">Redox-active center</keyword>
<dbReference type="Pfam" id="PF13899">
    <property type="entry name" value="Thioredoxin_7"/>
    <property type="match status" value="1"/>
</dbReference>
<comment type="caution">
    <text evidence="11">The sequence shown here is derived from an EMBL/GenBank/DDBJ whole genome shotgun (WGS) entry which is preliminary data.</text>
</comment>
<dbReference type="SUPFAM" id="SSF74863">
    <property type="entry name" value="Thiol:disulfide interchange protein DsbD, N-terminal domain (DsbD-alpha)"/>
    <property type="match status" value="1"/>
</dbReference>
<feature type="compositionally biased region" description="Low complexity" evidence="8">
    <location>
        <begin position="157"/>
        <end position="166"/>
    </location>
</feature>
<dbReference type="Proteomes" id="UP000199541">
    <property type="component" value="Unassembled WGS sequence"/>
</dbReference>
<reference evidence="12 13" key="2">
    <citation type="submission" date="2016-10" db="EMBL/GenBank/DDBJ databases">
        <authorList>
            <person name="Varghese N."/>
            <person name="Submissions S."/>
        </authorList>
    </citation>
    <scope>NUCLEOTIDE SEQUENCE [LARGE SCALE GENOMIC DNA]</scope>
    <source>
        <strain evidence="12 13">DSM 24802</strain>
    </source>
</reference>
<dbReference type="InterPro" id="IPR013766">
    <property type="entry name" value="Thioredoxin_domain"/>
</dbReference>
<evidence type="ECO:0000256" key="3">
    <source>
        <dbReference type="ARBA" id="ARBA00022692"/>
    </source>
</evidence>
<dbReference type="CDD" id="cd02953">
    <property type="entry name" value="DsbDgamma"/>
    <property type="match status" value="1"/>
</dbReference>
<evidence type="ECO:0000256" key="5">
    <source>
        <dbReference type="ARBA" id="ARBA00022989"/>
    </source>
</evidence>
<evidence type="ECO:0000256" key="4">
    <source>
        <dbReference type="ARBA" id="ARBA00022748"/>
    </source>
</evidence>
<dbReference type="AlphaFoldDB" id="A0AAN4UT96"/>
<dbReference type="Gene3D" id="2.60.40.1250">
    <property type="entry name" value="Thiol:disulfide interchange protein DsbD, N-terminal domain"/>
    <property type="match status" value="1"/>
</dbReference>
<dbReference type="PROSITE" id="PS00194">
    <property type="entry name" value="THIOREDOXIN_1"/>
    <property type="match status" value="1"/>
</dbReference>
<dbReference type="PANTHER" id="PTHR32234">
    <property type="entry name" value="THIOL:DISULFIDE INTERCHANGE PROTEIN DSBD"/>
    <property type="match status" value="1"/>
</dbReference>
<comment type="subcellular location">
    <subcellularLocation>
        <location evidence="1">Cell membrane</location>
        <topology evidence="1">Multi-pass membrane protein</topology>
    </subcellularLocation>
</comment>
<evidence type="ECO:0000256" key="6">
    <source>
        <dbReference type="ARBA" id="ARBA00023136"/>
    </source>
</evidence>
<dbReference type="GO" id="GO:0005886">
    <property type="term" value="C:plasma membrane"/>
    <property type="evidence" value="ECO:0007669"/>
    <property type="project" value="UniProtKB-SubCell"/>
</dbReference>
<dbReference type="SUPFAM" id="SSF52833">
    <property type="entry name" value="Thioredoxin-like"/>
    <property type="match status" value="1"/>
</dbReference>
<dbReference type="GO" id="GO:0015035">
    <property type="term" value="F:protein-disulfide reductase activity"/>
    <property type="evidence" value="ECO:0007669"/>
    <property type="project" value="TreeGrafter"/>
</dbReference>
<evidence type="ECO:0000256" key="7">
    <source>
        <dbReference type="ARBA" id="ARBA00023284"/>
    </source>
</evidence>
<feature type="transmembrane region" description="Helical" evidence="9">
    <location>
        <begin position="278"/>
        <end position="302"/>
    </location>
</feature>
<evidence type="ECO:0000259" key="10">
    <source>
        <dbReference type="PROSITE" id="PS51352"/>
    </source>
</evidence>
<dbReference type="Gene3D" id="3.40.30.10">
    <property type="entry name" value="Glutaredoxin"/>
    <property type="match status" value="1"/>
</dbReference>
<dbReference type="Pfam" id="PF11412">
    <property type="entry name" value="DsbD_N"/>
    <property type="match status" value="1"/>
</dbReference>
<dbReference type="PROSITE" id="PS51352">
    <property type="entry name" value="THIOREDOXIN_2"/>
    <property type="match status" value="1"/>
</dbReference>
<feature type="transmembrane region" description="Helical" evidence="9">
    <location>
        <begin position="433"/>
        <end position="450"/>
    </location>
</feature>
<dbReference type="InterPro" id="IPR035671">
    <property type="entry name" value="DsbD_gamma"/>
</dbReference>
<dbReference type="RefSeq" id="WP_035839928.1">
    <property type="nucleotide sequence ID" value="NZ_BNAB01000013.1"/>
</dbReference>
<evidence type="ECO:0000256" key="8">
    <source>
        <dbReference type="SAM" id="MobiDB-lite"/>
    </source>
</evidence>
<evidence type="ECO:0000256" key="9">
    <source>
        <dbReference type="SAM" id="Phobius"/>
    </source>
</evidence>
<dbReference type="InterPro" id="IPR003834">
    <property type="entry name" value="Cyt_c_assmbl_TM_dom"/>
</dbReference>
<keyword evidence="4" id="KW-0201">Cytochrome c-type biogenesis</keyword>
<dbReference type="InterPro" id="IPR036929">
    <property type="entry name" value="DsbDN_sf"/>
</dbReference>
<feature type="transmembrane region" description="Helical" evidence="9">
    <location>
        <begin position="456"/>
        <end position="474"/>
    </location>
</feature>
<dbReference type="InterPro" id="IPR036249">
    <property type="entry name" value="Thioredoxin-like_sf"/>
</dbReference>
<evidence type="ECO:0000313" key="12">
    <source>
        <dbReference type="EMBL" id="SDX74141.1"/>
    </source>
</evidence>
<feature type="domain" description="Thioredoxin" evidence="10">
    <location>
        <begin position="525"/>
        <end position="658"/>
    </location>
</feature>
<dbReference type="EMBL" id="FNOB01000027">
    <property type="protein sequence ID" value="SDX74141.1"/>
    <property type="molecule type" value="Genomic_DNA"/>
</dbReference>
<feature type="transmembrane region" description="Helical" evidence="9">
    <location>
        <begin position="486"/>
        <end position="506"/>
    </location>
</feature>
<keyword evidence="13" id="KW-1185">Reference proteome</keyword>
<proteinExistence type="predicted"/>
<keyword evidence="2" id="KW-1003">Cell membrane</keyword>
<organism evidence="11 14">
    <name type="scientific">Allgaiera indica</name>
    <dbReference type="NCBI Taxonomy" id="765699"/>
    <lineage>
        <taxon>Bacteria</taxon>
        <taxon>Pseudomonadati</taxon>
        <taxon>Pseudomonadota</taxon>
        <taxon>Alphaproteobacteria</taxon>
        <taxon>Rhodobacterales</taxon>
        <taxon>Paracoccaceae</taxon>
        <taxon>Allgaiera</taxon>
    </lineage>
</organism>
<dbReference type="NCBIfam" id="NF001419">
    <property type="entry name" value="PRK00293.1"/>
    <property type="match status" value="1"/>
</dbReference>
<reference evidence="11" key="1">
    <citation type="journal article" date="2014" name="Int. J. Syst. Evol. Microbiol.">
        <title>Complete genome sequence of Corynebacterium casei LMG S-19264T (=DSM 44701T), isolated from a smear-ripened cheese.</title>
        <authorList>
            <consortium name="US DOE Joint Genome Institute (JGI-PGF)"/>
            <person name="Walter F."/>
            <person name="Albersmeier A."/>
            <person name="Kalinowski J."/>
            <person name="Ruckert C."/>
        </authorList>
    </citation>
    <scope>NUCLEOTIDE SEQUENCE</scope>
    <source>
        <strain evidence="11">CGMCC 1.10859</strain>
    </source>
</reference>
<reference evidence="11" key="3">
    <citation type="submission" date="2023-06" db="EMBL/GenBank/DDBJ databases">
        <authorList>
            <person name="Sun Q."/>
            <person name="Zhou Y."/>
        </authorList>
    </citation>
    <scope>NUCLEOTIDE SEQUENCE</scope>
    <source>
        <strain evidence="11">CGMCC 1.10859</strain>
    </source>
</reference>
<gene>
    <name evidence="11" type="primary">dsbD</name>
    <name evidence="11" type="ORF">GCM10008024_28130</name>
    <name evidence="12" type="ORF">SAMN05444006_12724</name>
</gene>
<dbReference type="InterPro" id="IPR017937">
    <property type="entry name" value="Thioredoxin_CS"/>
</dbReference>
<keyword evidence="5 9" id="KW-1133">Transmembrane helix</keyword>